<accession>A0A239L6D3</accession>
<evidence type="ECO:0000313" key="1">
    <source>
        <dbReference type="EMBL" id="SNT26147.1"/>
    </source>
</evidence>
<keyword evidence="2" id="KW-1185">Reference proteome</keyword>
<evidence type="ECO:0000313" key="2">
    <source>
        <dbReference type="Proteomes" id="UP000198339"/>
    </source>
</evidence>
<gene>
    <name evidence="1" type="ORF">SAMN06295955_1205</name>
</gene>
<reference evidence="1 2" key="1">
    <citation type="submission" date="2017-06" db="EMBL/GenBank/DDBJ databases">
        <authorList>
            <person name="Kim H.J."/>
            <person name="Triplett B.A."/>
        </authorList>
    </citation>
    <scope>NUCLEOTIDE SEQUENCE [LARGE SCALE GENOMIC DNA]</scope>
    <source>
        <strain evidence="1 2">DS15</strain>
    </source>
</reference>
<proteinExistence type="predicted"/>
<dbReference type="EMBL" id="FZPA01000020">
    <property type="protein sequence ID" value="SNT26147.1"/>
    <property type="molecule type" value="Genomic_DNA"/>
</dbReference>
<dbReference type="AlphaFoldDB" id="A0A239L6D3"/>
<dbReference type="Proteomes" id="UP000198339">
    <property type="component" value="Unassembled WGS sequence"/>
</dbReference>
<dbReference type="RefSeq" id="WP_141134054.1">
    <property type="nucleotide sequence ID" value="NZ_FZPA01000020.1"/>
</dbReference>
<name>A0A239L6D3_9SPHN</name>
<protein>
    <submittedName>
        <fullName evidence="1">Uncharacterized protein</fullName>
    </submittedName>
</protein>
<sequence length="60" mass="6533">MRYRASQQRVADDRLQSGHSISRLDLSAMFDDPERQVMGVQIGIAAGPEGGCALLSRMLA</sequence>
<organism evidence="1 2">
    <name type="scientific">Sphingopyxis indica</name>
    <dbReference type="NCBI Taxonomy" id="436663"/>
    <lineage>
        <taxon>Bacteria</taxon>
        <taxon>Pseudomonadati</taxon>
        <taxon>Pseudomonadota</taxon>
        <taxon>Alphaproteobacteria</taxon>
        <taxon>Sphingomonadales</taxon>
        <taxon>Sphingomonadaceae</taxon>
        <taxon>Sphingopyxis</taxon>
    </lineage>
</organism>